<keyword evidence="4 9" id="KW-1003">Cell membrane</keyword>
<accession>A0A1M5Q7G4</accession>
<dbReference type="RefSeq" id="WP_073391505.1">
    <property type="nucleotide sequence ID" value="NZ_FQVU01000004.1"/>
</dbReference>
<keyword evidence="7 9" id="KW-1133">Transmembrane helix</keyword>
<keyword evidence="8 9" id="KW-0472">Membrane</keyword>
<dbReference type="InterPro" id="IPR004485">
    <property type="entry name" value="Cobalamin_biosynth_CobD/CbiB"/>
</dbReference>
<evidence type="ECO:0000313" key="11">
    <source>
        <dbReference type="Proteomes" id="UP000186132"/>
    </source>
</evidence>
<dbReference type="OrthoDB" id="9811967at2"/>
<protein>
    <recommendedName>
        <fullName evidence="9">Cobalamin biosynthesis protein CobD</fullName>
    </recommendedName>
</protein>
<evidence type="ECO:0000256" key="1">
    <source>
        <dbReference type="ARBA" id="ARBA00004651"/>
    </source>
</evidence>
<gene>
    <name evidence="9" type="primary">cobD</name>
    <name evidence="10" type="ORF">SAMN05443575_3322</name>
</gene>
<dbReference type="AlphaFoldDB" id="A0A1M5Q7G4"/>
<evidence type="ECO:0000256" key="5">
    <source>
        <dbReference type="ARBA" id="ARBA00022573"/>
    </source>
</evidence>
<sequence length="311" mass="32006">MTRSPLRRRLGRAAGLALGVLADRRFGDPRRGHPVAVFGSLAHRAEARLYADDRAHGVRYAAACVAGPVALGLLAERGRWRPLAVAAATWTVLGGRSLAAEAEAVGALLARGELPAARLRLTHLVGRDTSQLDEAGVSRAVVESVAENACDAVVAPLLWGAVVGLPGLFGYRAANTLDAMVGHRTPRYERFGWAAARFDDLLNLAPARLTALLAGVGAPAAGGSPAAAWRAARRWGRAHPSPNAGMSEAAFAGALGLRLGGRNVYGGTVDDRPVLGDGRAPGVADIDRAVVLLRAVTTGAAAVAVVAAVTT</sequence>
<dbReference type="GO" id="GO:0005886">
    <property type="term" value="C:plasma membrane"/>
    <property type="evidence" value="ECO:0007669"/>
    <property type="project" value="UniProtKB-SubCell"/>
</dbReference>
<dbReference type="UniPathway" id="UPA00148"/>
<reference evidence="10 11" key="1">
    <citation type="submission" date="2016-11" db="EMBL/GenBank/DDBJ databases">
        <authorList>
            <person name="Jaros S."/>
            <person name="Januszkiewicz K."/>
            <person name="Wedrychowicz H."/>
        </authorList>
    </citation>
    <scope>NUCLEOTIDE SEQUENCE [LARGE SCALE GENOMIC DNA]</scope>
    <source>
        <strain evidence="10 11">DSM 45627</strain>
    </source>
</reference>
<keyword evidence="6 9" id="KW-0812">Transmembrane</keyword>
<dbReference type="EMBL" id="FQVU01000004">
    <property type="protein sequence ID" value="SHH10114.1"/>
    <property type="molecule type" value="Genomic_DNA"/>
</dbReference>
<name>A0A1M5Q7G4_9ACTN</name>
<comment type="function">
    <text evidence="9">Converts cobyric acid to cobinamide by the addition of aminopropanol on the F carboxylic group.</text>
</comment>
<comment type="pathway">
    <text evidence="2 9">Cofactor biosynthesis; adenosylcobalamin biosynthesis.</text>
</comment>
<comment type="subcellular location">
    <subcellularLocation>
        <location evidence="1 9">Cell membrane</location>
        <topology evidence="1 9">Multi-pass membrane protein</topology>
    </subcellularLocation>
</comment>
<dbReference type="GO" id="GO:0048472">
    <property type="term" value="F:threonine-phosphate decarboxylase activity"/>
    <property type="evidence" value="ECO:0007669"/>
    <property type="project" value="InterPro"/>
</dbReference>
<dbReference type="HAMAP" id="MF_00024">
    <property type="entry name" value="CobD_CbiB"/>
    <property type="match status" value="1"/>
</dbReference>
<evidence type="ECO:0000256" key="8">
    <source>
        <dbReference type="ARBA" id="ARBA00023136"/>
    </source>
</evidence>
<comment type="similarity">
    <text evidence="3 9">Belongs to the CobD/CbiB family.</text>
</comment>
<evidence type="ECO:0000313" key="10">
    <source>
        <dbReference type="EMBL" id="SHH10114.1"/>
    </source>
</evidence>
<dbReference type="GO" id="GO:0015420">
    <property type="term" value="F:ABC-type vitamin B12 transporter activity"/>
    <property type="evidence" value="ECO:0007669"/>
    <property type="project" value="UniProtKB-UniRule"/>
</dbReference>
<keyword evidence="11" id="KW-1185">Reference proteome</keyword>
<dbReference type="GO" id="GO:0009236">
    <property type="term" value="P:cobalamin biosynthetic process"/>
    <property type="evidence" value="ECO:0007669"/>
    <property type="project" value="UniProtKB-UniRule"/>
</dbReference>
<evidence type="ECO:0000256" key="7">
    <source>
        <dbReference type="ARBA" id="ARBA00022989"/>
    </source>
</evidence>
<dbReference type="Pfam" id="PF03186">
    <property type="entry name" value="CobD_Cbib"/>
    <property type="match status" value="1"/>
</dbReference>
<evidence type="ECO:0000256" key="4">
    <source>
        <dbReference type="ARBA" id="ARBA00022475"/>
    </source>
</evidence>
<proteinExistence type="inferred from homology"/>
<dbReference type="PANTHER" id="PTHR34308:SF1">
    <property type="entry name" value="COBALAMIN BIOSYNTHESIS PROTEIN CBIB"/>
    <property type="match status" value="1"/>
</dbReference>
<evidence type="ECO:0000256" key="6">
    <source>
        <dbReference type="ARBA" id="ARBA00022692"/>
    </source>
</evidence>
<dbReference type="Proteomes" id="UP000186132">
    <property type="component" value="Unassembled WGS sequence"/>
</dbReference>
<organism evidence="10 11">
    <name type="scientific">Jatrophihabitans endophyticus</name>
    <dbReference type="NCBI Taxonomy" id="1206085"/>
    <lineage>
        <taxon>Bacteria</taxon>
        <taxon>Bacillati</taxon>
        <taxon>Actinomycetota</taxon>
        <taxon>Actinomycetes</taxon>
        <taxon>Jatrophihabitantales</taxon>
        <taxon>Jatrophihabitantaceae</taxon>
        <taxon>Jatrophihabitans</taxon>
    </lineage>
</organism>
<dbReference type="NCBIfam" id="TIGR00380">
    <property type="entry name" value="cobal_cbiB"/>
    <property type="match status" value="1"/>
</dbReference>
<keyword evidence="5 9" id="KW-0169">Cobalamin biosynthesis</keyword>
<evidence type="ECO:0000256" key="3">
    <source>
        <dbReference type="ARBA" id="ARBA00006263"/>
    </source>
</evidence>
<dbReference type="PANTHER" id="PTHR34308">
    <property type="entry name" value="COBALAMIN BIOSYNTHESIS PROTEIN CBIB"/>
    <property type="match status" value="1"/>
</dbReference>
<dbReference type="NCBIfam" id="NF002276">
    <property type="entry name" value="PRK01209.1-4"/>
    <property type="match status" value="1"/>
</dbReference>
<evidence type="ECO:0000256" key="2">
    <source>
        <dbReference type="ARBA" id="ARBA00004953"/>
    </source>
</evidence>
<dbReference type="STRING" id="1206085.SAMN05443575_3322"/>
<evidence type="ECO:0000256" key="9">
    <source>
        <dbReference type="HAMAP-Rule" id="MF_00024"/>
    </source>
</evidence>